<evidence type="ECO:0000256" key="3">
    <source>
        <dbReference type="ARBA" id="ARBA00022473"/>
    </source>
</evidence>
<feature type="region of interest" description="Disordered" evidence="9">
    <location>
        <begin position="25"/>
        <end position="56"/>
    </location>
</feature>
<feature type="compositionally biased region" description="Low complexity" evidence="9">
    <location>
        <begin position="303"/>
        <end position="319"/>
    </location>
</feature>
<dbReference type="InterPro" id="IPR020479">
    <property type="entry name" value="HD_metazoa"/>
</dbReference>
<name>A0AAV2N6T5_9HYME</name>
<dbReference type="GO" id="GO:0000122">
    <property type="term" value="P:negative regulation of transcription by RNA polymerase II"/>
    <property type="evidence" value="ECO:0007669"/>
    <property type="project" value="TreeGrafter"/>
</dbReference>
<dbReference type="InterPro" id="IPR009057">
    <property type="entry name" value="Homeodomain-like_sf"/>
</dbReference>
<sequence length="379" mass="44546">MQSNPDNFLTDEELVFLFLKESESQQLSHHLPSHHQPHQPTHQPPHQQPPNQQMQQDPFNYRTQRFIESHSLLQRILIHGKRSVTEGYYENRNESPSTSSSNNQVVSRDWETASTSSSNQVSPTIAEGNQSIATLQQPYQQQQILYEQNYINHSANYDTSMPSQPRMQAPYVQPILYNYLQQQQGTNGNNNNNFKQENRHRNINNRDRHRQLSPYDSSTSFAWINRTNANQATGTERKRTRQTYTQKQTFELEKEFHTTKYLPKLRREQLSTNIHLSERQIKIWFQNRRMKAKKTKNVLQNDSPSSTTTTTSINNSTTSVIPTQEEQILNLPRVQPIIQQFDGAYQNYFQPYQHSILSRSPEMQYHNARSPEMQYHNAI</sequence>
<dbReference type="Gene3D" id="1.10.10.60">
    <property type="entry name" value="Homeodomain-like"/>
    <property type="match status" value="1"/>
</dbReference>
<evidence type="ECO:0000259" key="10">
    <source>
        <dbReference type="PROSITE" id="PS50071"/>
    </source>
</evidence>
<reference evidence="11" key="1">
    <citation type="submission" date="2024-04" db="EMBL/GenBank/DDBJ databases">
        <authorList>
            <consortium name="Molecular Ecology Group"/>
        </authorList>
    </citation>
    <scope>NUCLEOTIDE SEQUENCE</scope>
</reference>
<evidence type="ECO:0000313" key="12">
    <source>
        <dbReference type="Proteomes" id="UP001497644"/>
    </source>
</evidence>
<dbReference type="SMART" id="SM00389">
    <property type="entry name" value="HOX"/>
    <property type="match status" value="1"/>
</dbReference>
<protein>
    <recommendedName>
        <fullName evidence="10">Homeobox domain-containing protein</fullName>
    </recommendedName>
</protein>
<dbReference type="Pfam" id="PF00046">
    <property type="entry name" value="Homeodomain"/>
    <property type="match status" value="1"/>
</dbReference>
<feature type="domain" description="Homeobox" evidence="10">
    <location>
        <begin position="235"/>
        <end position="295"/>
    </location>
</feature>
<dbReference type="GO" id="GO:0000978">
    <property type="term" value="F:RNA polymerase II cis-regulatory region sequence-specific DNA binding"/>
    <property type="evidence" value="ECO:0007669"/>
    <property type="project" value="TreeGrafter"/>
</dbReference>
<dbReference type="InterPro" id="IPR017970">
    <property type="entry name" value="Homeobox_CS"/>
</dbReference>
<keyword evidence="5 7" id="KW-0371">Homeobox</keyword>
<dbReference type="PANTHER" id="PTHR45659">
    <property type="entry name" value="HOMEOBOX PROTEIN HOX"/>
    <property type="match status" value="1"/>
</dbReference>
<comment type="subcellular location">
    <subcellularLocation>
        <location evidence="1 7 8">Nucleus</location>
    </subcellularLocation>
</comment>
<evidence type="ECO:0000256" key="2">
    <source>
        <dbReference type="ARBA" id="ARBA00009107"/>
    </source>
</evidence>
<dbReference type="AlphaFoldDB" id="A0AAV2N6T5"/>
<dbReference type="Proteomes" id="UP001497644">
    <property type="component" value="Chromosome 11"/>
</dbReference>
<dbReference type="PRINTS" id="PR00024">
    <property type="entry name" value="HOMEOBOX"/>
</dbReference>
<dbReference type="PROSITE" id="PS50071">
    <property type="entry name" value="HOMEOBOX_2"/>
    <property type="match status" value="1"/>
</dbReference>
<evidence type="ECO:0000256" key="1">
    <source>
        <dbReference type="ARBA" id="ARBA00004123"/>
    </source>
</evidence>
<dbReference type="GO" id="GO:0005634">
    <property type="term" value="C:nucleus"/>
    <property type="evidence" value="ECO:0007669"/>
    <property type="project" value="UniProtKB-SubCell"/>
</dbReference>
<dbReference type="PROSITE" id="PS00027">
    <property type="entry name" value="HOMEOBOX_1"/>
    <property type="match status" value="1"/>
</dbReference>
<feature type="region of interest" description="Disordered" evidence="9">
    <location>
        <begin position="88"/>
        <end position="123"/>
    </location>
</feature>
<feature type="compositionally biased region" description="Polar residues" evidence="9">
    <location>
        <begin position="94"/>
        <end position="123"/>
    </location>
</feature>
<evidence type="ECO:0000256" key="9">
    <source>
        <dbReference type="SAM" id="MobiDB-lite"/>
    </source>
</evidence>
<dbReference type="EMBL" id="OZ034834">
    <property type="protein sequence ID" value="CAL1675663.1"/>
    <property type="molecule type" value="Genomic_DNA"/>
</dbReference>
<dbReference type="InterPro" id="IPR001356">
    <property type="entry name" value="HD"/>
</dbReference>
<feature type="region of interest" description="Disordered" evidence="9">
    <location>
        <begin position="185"/>
        <end position="204"/>
    </location>
</feature>
<dbReference type="GO" id="GO:0000981">
    <property type="term" value="F:DNA-binding transcription factor activity, RNA polymerase II-specific"/>
    <property type="evidence" value="ECO:0007669"/>
    <property type="project" value="InterPro"/>
</dbReference>
<evidence type="ECO:0000256" key="4">
    <source>
        <dbReference type="ARBA" id="ARBA00023125"/>
    </source>
</evidence>
<feature type="DNA-binding region" description="Homeobox" evidence="7">
    <location>
        <begin position="237"/>
        <end position="296"/>
    </location>
</feature>
<proteinExistence type="inferred from homology"/>
<dbReference type="CDD" id="cd00086">
    <property type="entry name" value="homeodomain"/>
    <property type="match status" value="1"/>
</dbReference>
<dbReference type="SUPFAM" id="SSF46689">
    <property type="entry name" value="Homeodomain-like"/>
    <property type="match status" value="1"/>
</dbReference>
<accession>A0AAV2N6T5</accession>
<gene>
    <name evidence="11" type="ORF">LPLAT_LOCUS1990</name>
</gene>
<evidence type="ECO:0000256" key="5">
    <source>
        <dbReference type="ARBA" id="ARBA00023155"/>
    </source>
</evidence>
<evidence type="ECO:0000256" key="6">
    <source>
        <dbReference type="ARBA" id="ARBA00023242"/>
    </source>
</evidence>
<keyword evidence="4 7" id="KW-0238">DNA-binding</keyword>
<evidence type="ECO:0000256" key="8">
    <source>
        <dbReference type="RuleBase" id="RU000682"/>
    </source>
</evidence>
<feature type="region of interest" description="Disordered" evidence="9">
    <location>
        <begin position="295"/>
        <end position="319"/>
    </location>
</feature>
<organism evidence="11 12">
    <name type="scientific">Lasius platythorax</name>
    <dbReference type="NCBI Taxonomy" id="488582"/>
    <lineage>
        <taxon>Eukaryota</taxon>
        <taxon>Metazoa</taxon>
        <taxon>Ecdysozoa</taxon>
        <taxon>Arthropoda</taxon>
        <taxon>Hexapoda</taxon>
        <taxon>Insecta</taxon>
        <taxon>Pterygota</taxon>
        <taxon>Neoptera</taxon>
        <taxon>Endopterygota</taxon>
        <taxon>Hymenoptera</taxon>
        <taxon>Apocrita</taxon>
        <taxon>Aculeata</taxon>
        <taxon>Formicoidea</taxon>
        <taxon>Formicidae</taxon>
        <taxon>Formicinae</taxon>
        <taxon>Lasius</taxon>
        <taxon>Lasius</taxon>
    </lineage>
</organism>
<dbReference type="InterPro" id="IPR050296">
    <property type="entry name" value="Antp_homeobox"/>
</dbReference>
<keyword evidence="12" id="KW-1185">Reference proteome</keyword>
<comment type="similarity">
    <text evidence="2">Belongs to the Antp homeobox family.</text>
</comment>
<keyword evidence="6 7" id="KW-0539">Nucleus</keyword>
<evidence type="ECO:0000313" key="11">
    <source>
        <dbReference type="EMBL" id="CAL1675663.1"/>
    </source>
</evidence>
<evidence type="ECO:0000256" key="7">
    <source>
        <dbReference type="PROSITE-ProRule" id="PRU00108"/>
    </source>
</evidence>
<keyword evidence="3" id="KW-0217">Developmental protein</keyword>
<dbReference type="GO" id="GO:0009952">
    <property type="term" value="P:anterior/posterior pattern specification"/>
    <property type="evidence" value="ECO:0007669"/>
    <property type="project" value="TreeGrafter"/>
</dbReference>
<dbReference type="PANTHER" id="PTHR45659:SF4">
    <property type="entry name" value="HOMEOBOX PROTEIN ABDOMINAL-A"/>
    <property type="match status" value="1"/>
</dbReference>